<evidence type="ECO:0000313" key="6">
    <source>
        <dbReference type="Proteomes" id="UP000292702"/>
    </source>
</evidence>
<dbReference type="Pfam" id="PF01494">
    <property type="entry name" value="FAD_binding_3"/>
    <property type="match status" value="2"/>
</dbReference>
<evidence type="ECO:0000256" key="3">
    <source>
        <dbReference type="ARBA" id="ARBA00023002"/>
    </source>
</evidence>
<evidence type="ECO:0000256" key="1">
    <source>
        <dbReference type="ARBA" id="ARBA00022630"/>
    </source>
</evidence>
<organism evidence="5 6">
    <name type="scientific">Steccherinum ochraceum</name>
    <dbReference type="NCBI Taxonomy" id="92696"/>
    <lineage>
        <taxon>Eukaryota</taxon>
        <taxon>Fungi</taxon>
        <taxon>Dikarya</taxon>
        <taxon>Basidiomycota</taxon>
        <taxon>Agaricomycotina</taxon>
        <taxon>Agaricomycetes</taxon>
        <taxon>Polyporales</taxon>
        <taxon>Steccherinaceae</taxon>
        <taxon>Steccherinum</taxon>
    </lineage>
</organism>
<dbReference type="SUPFAM" id="SSF51905">
    <property type="entry name" value="FAD/NAD(P)-binding domain"/>
    <property type="match status" value="1"/>
</dbReference>
<dbReference type="OrthoDB" id="417877at2759"/>
<keyword evidence="3" id="KW-0560">Oxidoreductase</keyword>
<dbReference type="InterPro" id="IPR002938">
    <property type="entry name" value="FAD-bd"/>
</dbReference>
<dbReference type="GO" id="GO:0044550">
    <property type="term" value="P:secondary metabolite biosynthetic process"/>
    <property type="evidence" value="ECO:0007669"/>
    <property type="project" value="TreeGrafter"/>
</dbReference>
<dbReference type="SUPFAM" id="SSF54373">
    <property type="entry name" value="FAD-linked reductases, C-terminal domain"/>
    <property type="match status" value="1"/>
</dbReference>
<dbReference type="GO" id="GO:0071949">
    <property type="term" value="F:FAD binding"/>
    <property type="evidence" value="ECO:0007669"/>
    <property type="project" value="InterPro"/>
</dbReference>
<dbReference type="Proteomes" id="UP000292702">
    <property type="component" value="Unassembled WGS sequence"/>
</dbReference>
<accession>A0A4R0R939</accession>
<keyword evidence="6" id="KW-1185">Reference proteome</keyword>
<keyword evidence="2" id="KW-0274">FAD</keyword>
<dbReference type="EMBL" id="RWJN01000325">
    <property type="protein sequence ID" value="TCD63053.1"/>
    <property type="molecule type" value="Genomic_DNA"/>
</dbReference>
<sequence length="447" mass="49724">MSRPQPKFTVAICGAAIGGFSLAAFLSEYSDSQHPVNVDIYESRPEVSTRGAGIGIWKRSWQLLQNLGLDKELDRRGVPHPKDGEARGPVFRKSDQEAEGYEFHSHVMPYGPLTLTRPLLLELLQSKLSADCTVHTNTHLVRYEDHAGGRITLYFKDGTISEADVLVGADGVHSATRAVFFDNLALADPSKADVYRRCIPPRWSGQFVYRTLIPVEKLRNVNPRHIALSDRPQIFCGKSKHALTNPTGEVLNFVMFHTVFEECHDYDGEYITELSKDEVAKAVEGWEPAVQELIKVSDTYTRWAVHVIDPIPLSVHGRVALLGDAAHAMLSHQGVGGGQAIEDAHILGRLLAHQAITKENTPNALKIYQELRLKASQKAAERSKENGMMYEFIHPDFAFDSRKGEPTRDQLTRLGQAIGDSFQWLAVGGCDEDWTMAENMLKNGSTL</sequence>
<dbReference type="InterPro" id="IPR036188">
    <property type="entry name" value="FAD/NAD-bd_sf"/>
</dbReference>
<evidence type="ECO:0000256" key="2">
    <source>
        <dbReference type="ARBA" id="ARBA00022827"/>
    </source>
</evidence>
<dbReference type="AlphaFoldDB" id="A0A4R0R939"/>
<evidence type="ECO:0000259" key="4">
    <source>
        <dbReference type="Pfam" id="PF01494"/>
    </source>
</evidence>
<protein>
    <recommendedName>
        <fullName evidence="4">FAD-binding domain-containing protein</fullName>
    </recommendedName>
</protein>
<dbReference type="GO" id="GO:0016491">
    <property type="term" value="F:oxidoreductase activity"/>
    <property type="evidence" value="ECO:0007669"/>
    <property type="project" value="UniProtKB-KW"/>
</dbReference>
<gene>
    <name evidence="5" type="ORF">EIP91_006040</name>
</gene>
<dbReference type="PANTHER" id="PTHR46720">
    <property type="entry name" value="HYDROXYLASE, PUTATIVE (AFU_ORTHOLOGUE AFUA_3G01460)-RELATED"/>
    <property type="match status" value="1"/>
</dbReference>
<dbReference type="Gene3D" id="3.50.50.60">
    <property type="entry name" value="FAD/NAD(P)-binding domain"/>
    <property type="match status" value="1"/>
</dbReference>
<name>A0A4R0R939_9APHY</name>
<evidence type="ECO:0000313" key="5">
    <source>
        <dbReference type="EMBL" id="TCD63053.1"/>
    </source>
</evidence>
<dbReference type="PRINTS" id="PR00420">
    <property type="entry name" value="RNGMNOXGNASE"/>
</dbReference>
<proteinExistence type="predicted"/>
<reference evidence="5 6" key="1">
    <citation type="submission" date="2018-11" db="EMBL/GenBank/DDBJ databases">
        <title>Genome assembly of Steccherinum ochraceum LE-BIN_3174, the white-rot fungus of the Steccherinaceae family (The Residual Polyporoid clade, Polyporales, Basidiomycota).</title>
        <authorList>
            <person name="Fedorova T.V."/>
            <person name="Glazunova O.A."/>
            <person name="Landesman E.O."/>
            <person name="Moiseenko K.V."/>
            <person name="Psurtseva N.V."/>
            <person name="Savinova O.S."/>
            <person name="Shakhova N.V."/>
            <person name="Tyazhelova T.V."/>
            <person name="Vasina D.V."/>
        </authorList>
    </citation>
    <scope>NUCLEOTIDE SEQUENCE [LARGE SCALE GENOMIC DNA]</scope>
    <source>
        <strain evidence="5 6">LE-BIN_3174</strain>
    </source>
</reference>
<feature type="domain" description="FAD-binding" evidence="4">
    <location>
        <begin position="316"/>
        <end position="383"/>
    </location>
</feature>
<keyword evidence="1" id="KW-0285">Flavoprotein</keyword>
<dbReference type="STRING" id="92696.A0A4R0R939"/>
<comment type="caution">
    <text evidence="5">The sequence shown here is derived from an EMBL/GenBank/DDBJ whole genome shotgun (WGS) entry which is preliminary data.</text>
</comment>
<dbReference type="InterPro" id="IPR051104">
    <property type="entry name" value="FAD_monoxygenase"/>
</dbReference>
<feature type="domain" description="FAD-binding" evidence="4">
    <location>
        <begin position="8"/>
        <end position="178"/>
    </location>
</feature>
<dbReference type="PANTHER" id="PTHR46720:SF3">
    <property type="entry name" value="FAD-BINDING DOMAIN-CONTAINING PROTEIN-RELATED"/>
    <property type="match status" value="1"/>
</dbReference>